<keyword evidence="3" id="KW-0547">Nucleotide-binding</keyword>
<dbReference type="InterPro" id="IPR039421">
    <property type="entry name" value="Type_1_exporter"/>
</dbReference>
<evidence type="ECO:0000313" key="12">
    <source>
        <dbReference type="Proteomes" id="UP001236014"/>
    </source>
</evidence>
<dbReference type="InterPro" id="IPR036640">
    <property type="entry name" value="ABC1_TM_sf"/>
</dbReference>
<feature type="transmembrane region" description="Helical" evidence="8">
    <location>
        <begin position="40"/>
        <end position="60"/>
    </location>
</feature>
<dbReference type="SUPFAM" id="SSF90123">
    <property type="entry name" value="ABC transporter transmembrane region"/>
    <property type="match status" value="1"/>
</dbReference>
<dbReference type="GO" id="GO:0016887">
    <property type="term" value="F:ATP hydrolysis activity"/>
    <property type="evidence" value="ECO:0007669"/>
    <property type="project" value="InterPro"/>
</dbReference>
<dbReference type="GO" id="GO:0045454">
    <property type="term" value="P:cell redox homeostasis"/>
    <property type="evidence" value="ECO:0007669"/>
    <property type="project" value="InterPro"/>
</dbReference>
<dbReference type="Gene3D" id="3.40.50.300">
    <property type="entry name" value="P-loop containing nucleotide triphosphate hydrolases"/>
    <property type="match status" value="1"/>
</dbReference>
<evidence type="ECO:0000256" key="3">
    <source>
        <dbReference type="ARBA" id="ARBA00022741"/>
    </source>
</evidence>
<feature type="domain" description="ABC transporter" evidence="9">
    <location>
        <begin position="308"/>
        <end position="518"/>
    </location>
</feature>
<dbReference type="Proteomes" id="UP001236014">
    <property type="component" value="Chromosome"/>
</dbReference>
<keyword evidence="5 8" id="KW-1133">Transmembrane helix</keyword>
<dbReference type="SMART" id="SM00382">
    <property type="entry name" value="AAA"/>
    <property type="match status" value="1"/>
</dbReference>
<dbReference type="GO" id="GO:0005886">
    <property type="term" value="C:plasma membrane"/>
    <property type="evidence" value="ECO:0007669"/>
    <property type="project" value="UniProtKB-SubCell"/>
</dbReference>
<evidence type="ECO:0000256" key="8">
    <source>
        <dbReference type="SAM" id="Phobius"/>
    </source>
</evidence>
<dbReference type="Pfam" id="PF00005">
    <property type="entry name" value="ABC_tran"/>
    <property type="match status" value="1"/>
</dbReference>
<dbReference type="RefSeq" id="WP_285970344.1">
    <property type="nucleotide sequence ID" value="NZ_CP127294.1"/>
</dbReference>
<dbReference type="InterPro" id="IPR014223">
    <property type="entry name" value="ABC_CydC/D"/>
</dbReference>
<dbReference type="KEGG" id="acab:QRX50_02315"/>
<evidence type="ECO:0000256" key="6">
    <source>
        <dbReference type="ARBA" id="ARBA00023136"/>
    </source>
</evidence>
<keyword evidence="4" id="KW-0067">ATP-binding</keyword>
<feature type="region of interest" description="Disordered" evidence="7">
    <location>
        <begin position="499"/>
        <end position="518"/>
    </location>
</feature>
<dbReference type="GO" id="GO:0034775">
    <property type="term" value="P:glutathione transmembrane transport"/>
    <property type="evidence" value="ECO:0007669"/>
    <property type="project" value="InterPro"/>
</dbReference>
<dbReference type="NCBIfam" id="TIGR02868">
    <property type="entry name" value="CydC"/>
    <property type="match status" value="1"/>
</dbReference>
<evidence type="ECO:0000256" key="2">
    <source>
        <dbReference type="ARBA" id="ARBA00022692"/>
    </source>
</evidence>
<dbReference type="SUPFAM" id="SSF52540">
    <property type="entry name" value="P-loop containing nucleoside triphosphate hydrolases"/>
    <property type="match status" value="1"/>
</dbReference>
<dbReference type="InterPro" id="IPR017871">
    <property type="entry name" value="ABC_transporter-like_CS"/>
</dbReference>
<keyword evidence="2 8" id="KW-0812">Transmembrane</keyword>
<dbReference type="InterPro" id="IPR011527">
    <property type="entry name" value="ABC1_TM_dom"/>
</dbReference>
<proteinExistence type="predicted"/>
<evidence type="ECO:0000256" key="4">
    <source>
        <dbReference type="ARBA" id="ARBA00022840"/>
    </source>
</evidence>
<dbReference type="GO" id="GO:0140359">
    <property type="term" value="F:ABC-type transporter activity"/>
    <property type="evidence" value="ECO:0007669"/>
    <property type="project" value="InterPro"/>
</dbReference>
<feature type="transmembrane region" description="Helical" evidence="8">
    <location>
        <begin position="225"/>
        <end position="247"/>
    </location>
</feature>
<evidence type="ECO:0000259" key="10">
    <source>
        <dbReference type="PROSITE" id="PS50929"/>
    </source>
</evidence>
<feature type="transmembrane region" description="Helical" evidence="8">
    <location>
        <begin position="141"/>
        <end position="162"/>
    </location>
</feature>
<feature type="compositionally biased region" description="Low complexity" evidence="7">
    <location>
        <begin position="508"/>
        <end position="518"/>
    </location>
</feature>
<dbReference type="CDD" id="cd03228">
    <property type="entry name" value="ABCC_MRP_Like"/>
    <property type="match status" value="1"/>
</dbReference>
<dbReference type="GO" id="GO:0005524">
    <property type="term" value="F:ATP binding"/>
    <property type="evidence" value="ECO:0007669"/>
    <property type="project" value="UniProtKB-KW"/>
</dbReference>
<organism evidence="11 12">
    <name type="scientific">Amycolatopsis carbonis</name>
    <dbReference type="NCBI Taxonomy" id="715471"/>
    <lineage>
        <taxon>Bacteria</taxon>
        <taxon>Bacillati</taxon>
        <taxon>Actinomycetota</taxon>
        <taxon>Actinomycetes</taxon>
        <taxon>Pseudonocardiales</taxon>
        <taxon>Pseudonocardiaceae</taxon>
        <taxon>Amycolatopsis</taxon>
    </lineage>
</organism>
<comment type="subcellular location">
    <subcellularLocation>
        <location evidence="1">Cell membrane</location>
        <topology evidence="1">Multi-pass membrane protein</topology>
    </subcellularLocation>
</comment>
<dbReference type="GO" id="GO:0034040">
    <property type="term" value="F:ATPase-coupled lipid transmembrane transporter activity"/>
    <property type="evidence" value="ECO:0007669"/>
    <property type="project" value="TreeGrafter"/>
</dbReference>
<protein>
    <submittedName>
        <fullName evidence="11">Thiol reductant ABC exporter subunit CydC</fullName>
    </submittedName>
</protein>
<dbReference type="PANTHER" id="PTHR24221">
    <property type="entry name" value="ATP-BINDING CASSETTE SUB-FAMILY B"/>
    <property type="match status" value="1"/>
</dbReference>
<dbReference type="InterPro" id="IPR027417">
    <property type="entry name" value="P-loop_NTPase"/>
</dbReference>
<gene>
    <name evidence="11" type="primary">cydC</name>
    <name evidence="11" type="ORF">QRX50_02315</name>
</gene>
<dbReference type="Gene3D" id="1.20.1560.10">
    <property type="entry name" value="ABC transporter type 1, transmembrane domain"/>
    <property type="match status" value="1"/>
</dbReference>
<sequence length="518" mass="52997">MNVARLLRAALLAAGAEVSGLALTGTAAWLLMRAAERPPLAALTVAIVAVRVFALARGGLRYAERLAGHEVVLRYLGALRARVYAALVPRRVAEHSGADLVTRLVSDVDAAQDAVLRLALPAAVAGIVGLAVAAVTAFVSLAAAAVLVAGLLIAGGLLPWLAARVTAKSQALTSPARQELAERTVELVTGRHELVAYGAEPQAMAAASAVIDGISARARSVSTRLSVLTAAGACIQLATTAAVALLAGASLPVTAALTLVVLALFEIVLPLTAAAQRVPELRTSLGRVRELLTTTPPGTPEHTGPGHLKLENVTVHHPGRQPALQGIDLDLPPGTRVGVLGPSGAGKTTLLHVLLGFTTPTSGQATVDGRPVRGPSPHVVSGALADAHVFATTVRENLLIASPKATDVDLRTACAVTDLDVPLDRDATTLSGGQRQRLILARAILASPAVLVLDEPVEGLDETHGDEVLARVLANANGTVVLVTHRPAHLGSFDRVLSLEDGRPAPAPSAAGPARGSR</sequence>
<evidence type="ECO:0000256" key="7">
    <source>
        <dbReference type="SAM" id="MobiDB-lite"/>
    </source>
</evidence>
<dbReference type="AlphaFoldDB" id="A0A9Y2MYA1"/>
<dbReference type="PANTHER" id="PTHR24221:SF654">
    <property type="entry name" value="ATP-BINDING CASSETTE SUB-FAMILY B MEMBER 6"/>
    <property type="match status" value="1"/>
</dbReference>
<dbReference type="EMBL" id="CP127294">
    <property type="protein sequence ID" value="WIX79662.1"/>
    <property type="molecule type" value="Genomic_DNA"/>
</dbReference>
<dbReference type="PROSITE" id="PS50929">
    <property type="entry name" value="ABC_TM1F"/>
    <property type="match status" value="1"/>
</dbReference>
<keyword evidence="6 8" id="KW-0472">Membrane</keyword>
<evidence type="ECO:0000313" key="11">
    <source>
        <dbReference type="EMBL" id="WIX79662.1"/>
    </source>
</evidence>
<keyword evidence="12" id="KW-1185">Reference proteome</keyword>
<evidence type="ECO:0000256" key="5">
    <source>
        <dbReference type="ARBA" id="ARBA00022989"/>
    </source>
</evidence>
<dbReference type="InterPro" id="IPR003439">
    <property type="entry name" value="ABC_transporter-like_ATP-bd"/>
</dbReference>
<feature type="transmembrane region" description="Helical" evidence="8">
    <location>
        <begin position="253"/>
        <end position="275"/>
    </location>
</feature>
<feature type="transmembrane region" description="Helical" evidence="8">
    <location>
        <begin position="114"/>
        <end position="135"/>
    </location>
</feature>
<evidence type="ECO:0000259" key="9">
    <source>
        <dbReference type="PROSITE" id="PS50893"/>
    </source>
</evidence>
<dbReference type="PROSITE" id="PS50893">
    <property type="entry name" value="ABC_TRANSPORTER_2"/>
    <property type="match status" value="1"/>
</dbReference>
<accession>A0A9Y2MYA1</accession>
<reference evidence="11 12" key="1">
    <citation type="submission" date="2023-06" db="EMBL/GenBank/DDBJ databases">
        <authorList>
            <person name="Oyuntsetseg B."/>
            <person name="Kim S.B."/>
        </authorList>
    </citation>
    <scope>NUCLEOTIDE SEQUENCE [LARGE SCALE GENOMIC DNA]</scope>
    <source>
        <strain evidence="11 12">2-15</strain>
    </source>
</reference>
<feature type="domain" description="ABC transmembrane type-1" evidence="10">
    <location>
        <begin position="9"/>
        <end position="283"/>
    </location>
</feature>
<name>A0A9Y2MYA1_9PSEU</name>
<dbReference type="InterPro" id="IPR003593">
    <property type="entry name" value="AAA+_ATPase"/>
</dbReference>
<evidence type="ECO:0000256" key="1">
    <source>
        <dbReference type="ARBA" id="ARBA00004651"/>
    </source>
</evidence>
<dbReference type="PROSITE" id="PS00211">
    <property type="entry name" value="ABC_TRANSPORTER_1"/>
    <property type="match status" value="1"/>
</dbReference>